<evidence type="ECO:0000256" key="7">
    <source>
        <dbReference type="ARBA" id="ARBA00023136"/>
    </source>
</evidence>
<feature type="transmembrane region" description="Helical" evidence="11">
    <location>
        <begin position="198"/>
        <end position="216"/>
    </location>
</feature>
<evidence type="ECO:0000256" key="8">
    <source>
        <dbReference type="ARBA" id="ARBA00093421"/>
    </source>
</evidence>
<evidence type="ECO:0000259" key="12">
    <source>
        <dbReference type="Pfam" id="PF10277"/>
    </source>
</evidence>
<feature type="transmembrane region" description="Helical" evidence="11">
    <location>
        <begin position="159"/>
        <end position="178"/>
    </location>
</feature>
<keyword evidence="4 11" id="KW-0812">Transmembrane</keyword>
<proteinExistence type="inferred from homology"/>
<evidence type="ECO:0000313" key="13">
    <source>
        <dbReference type="Ensembl" id="ENSPKIP00000036995.1"/>
    </source>
</evidence>
<feature type="domain" description="CWH43-like N-terminal" evidence="12">
    <location>
        <begin position="34"/>
        <end position="254"/>
    </location>
</feature>
<keyword evidence="5 11" id="KW-1133">Transmembrane helix</keyword>
<dbReference type="STRING" id="1676925.ENSPKIP00000036995"/>
<dbReference type="AlphaFoldDB" id="A0A3B3T2U9"/>
<dbReference type="GO" id="GO:0000139">
    <property type="term" value="C:Golgi membrane"/>
    <property type="evidence" value="ECO:0007669"/>
    <property type="project" value="UniProtKB-SubCell"/>
</dbReference>
<dbReference type="GeneTree" id="ENSGT00510000047299"/>
<evidence type="ECO:0000256" key="1">
    <source>
        <dbReference type="ARBA" id="ARBA00004653"/>
    </source>
</evidence>
<comment type="subcellular location">
    <subcellularLocation>
        <location evidence="1">Golgi apparatus membrane</location>
        <topology evidence="1">Multi-pass membrane protein</topology>
    </subcellularLocation>
</comment>
<feature type="transmembrane region" description="Helical" evidence="11">
    <location>
        <begin position="34"/>
        <end position="59"/>
    </location>
</feature>
<protein>
    <recommendedName>
        <fullName evidence="9">Acyltransferase PGAP2</fullName>
    </recommendedName>
    <alternativeName>
        <fullName evidence="10">Post-GPI attachment to proteins factor 2</fullName>
    </alternativeName>
</protein>
<dbReference type="Ensembl" id="ENSPKIT00000017949.1">
    <property type="protein sequence ID" value="ENSPKIP00000036995.1"/>
    <property type="gene ID" value="ENSPKIG00000015355.1"/>
</dbReference>
<comment type="function">
    <text evidence="8">Involved in the fatty acid remodeling steps of GPI-anchor maturation where the unsaturated acyl chain at sn-2 of inositol phosphate is replaced by a saturated stearoyl chain. May catalyze the second step of the fatty acid remodeling, by reacylating a lyso-GPI intermediate at sn-2 of inositol phosphate by a saturated chain. The fatty acid remodeling steps is critical for the integration of GPI-APs into lipid rafts.</text>
</comment>
<reference evidence="13" key="2">
    <citation type="submission" date="2025-09" db="UniProtKB">
        <authorList>
            <consortium name="Ensembl"/>
        </authorList>
    </citation>
    <scope>IDENTIFICATION</scope>
</reference>
<evidence type="ECO:0000256" key="2">
    <source>
        <dbReference type="ARBA" id="ARBA00007414"/>
    </source>
</evidence>
<organism evidence="13 14">
    <name type="scientific">Paramormyrops kingsleyae</name>
    <dbReference type="NCBI Taxonomy" id="1676925"/>
    <lineage>
        <taxon>Eukaryota</taxon>
        <taxon>Metazoa</taxon>
        <taxon>Chordata</taxon>
        <taxon>Craniata</taxon>
        <taxon>Vertebrata</taxon>
        <taxon>Euteleostomi</taxon>
        <taxon>Actinopterygii</taxon>
        <taxon>Neopterygii</taxon>
        <taxon>Teleostei</taxon>
        <taxon>Osteoglossocephala</taxon>
        <taxon>Osteoglossomorpha</taxon>
        <taxon>Osteoglossiformes</taxon>
        <taxon>Mormyridae</taxon>
        <taxon>Paramormyrops</taxon>
    </lineage>
</organism>
<sequence length="268" mass="30979">MCRSLIVSCRTVTCRMLQGPYASDRDKVLIRFPFHLFAVGTVFLALGGLISCVLISVFYNYSDATNTHCKVPNYLPSISASISLAPERYIWRICIGLHSAPRILLAVAYFNLYRIHFAKRCLEWCLALVALACVLAENLGLLLLTYVSSTETYNLHRDGFVMFISCSLVHMLITCWLWRVIDRYSLTAEEGTSRYWKLRLLLSSLIACVCAAYFYWRHNKYCEPGVYTWFAFSEYMIVLFNMAFHTTAYWDFRGKEMVIATVPEDKRF</sequence>
<reference evidence="13" key="1">
    <citation type="submission" date="2025-08" db="UniProtKB">
        <authorList>
            <consortium name="Ensembl"/>
        </authorList>
    </citation>
    <scope>IDENTIFICATION</scope>
</reference>
<feature type="transmembrane region" description="Helical" evidence="11">
    <location>
        <begin position="124"/>
        <end position="147"/>
    </location>
</feature>
<feature type="transmembrane region" description="Helical" evidence="11">
    <location>
        <begin position="228"/>
        <end position="250"/>
    </location>
</feature>
<evidence type="ECO:0000313" key="14">
    <source>
        <dbReference type="Proteomes" id="UP000261540"/>
    </source>
</evidence>
<evidence type="ECO:0000256" key="9">
    <source>
        <dbReference type="ARBA" id="ARBA00093632"/>
    </source>
</evidence>
<dbReference type="GO" id="GO:0006506">
    <property type="term" value="P:GPI anchor biosynthetic process"/>
    <property type="evidence" value="ECO:0007669"/>
    <property type="project" value="UniProtKB-KW"/>
</dbReference>
<evidence type="ECO:0000256" key="6">
    <source>
        <dbReference type="ARBA" id="ARBA00023034"/>
    </source>
</evidence>
<dbReference type="PANTHER" id="PTHR12892:SF11">
    <property type="entry name" value="POST-GPI ATTACHMENT TO PROTEINS FACTOR 2"/>
    <property type="match status" value="1"/>
</dbReference>
<dbReference type="Proteomes" id="UP000261540">
    <property type="component" value="Unplaced"/>
</dbReference>
<comment type="similarity">
    <text evidence="2">Belongs to the PGAP2 family.</text>
</comment>
<dbReference type="Pfam" id="PF10277">
    <property type="entry name" value="Frag1"/>
    <property type="match status" value="1"/>
</dbReference>
<dbReference type="InterPro" id="IPR039545">
    <property type="entry name" value="PGAP2"/>
</dbReference>
<dbReference type="PANTHER" id="PTHR12892">
    <property type="entry name" value="FGF RECEPTOR ACTIVATING PROTEIN 1"/>
    <property type="match status" value="1"/>
</dbReference>
<evidence type="ECO:0000256" key="10">
    <source>
        <dbReference type="ARBA" id="ARBA00093676"/>
    </source>
</evidence>
<accession>A0A3B3T2U9</accession>
<evidence type="ECO:0000256" key="11">
    <source>
        <dbReference type="SAM" id="Phobius"/>
    </source>
</evidence>
<keyword evidence="3" id="KW-0337">GPI-anchor biosynthesis</keyword>
<evidence type="ECO:0000256" key="3">
    <source>
        <dbReference type="ARBA" id="ARBA00022502"/>
    </source>
</evidence>
<evidence type="ECO:0000256" key="5">
    <source>
        <dbReference type="ARBA" id="ARBA00022989"/>
    </source>
</evidence>
<evidence type="ECO:0000256" key="4">
    <source>
        <dbReference type="ARBA" id="ARBA00022692"/>
    </source>
</evidence>
<name>A0A3B3T2U9_9TELE</name>
<feature type="transmembrane region" description="Helical" evidence="11">
    <location>
        <begin position="89"/>
        <end position="112"/>
    </location>
</feature>
<dbReference type="GO" id="GO:0005789">
    <property type="term" value="C:endoplasmic reticulum membrane"/>
    <property type="evidence" value="ECO:0007669"/>
    <property type="project" value="TreeGrafter"/>
</dbReference>
<keyword evidence="7 11" id="KW-0472">Membrane</keyword>
<keyword evidence="14" id="KW-1185">Reference proteome</keyword>
<dbReference type="InterPro" id="IPR019402">
    <property type="entry name" value="CWH43_N"/>
</dbReference>
<keyword evidence="6" id="KW-0333">Golgi apparatus</keyword>